<evidence type="ECO:0000313" key="3">
    <source>
        <dbReference type="EMBL" id="CAD7024578.1"/>
    </source>
</evidence>
<dbReference type="Gene3D" id="3.20.180.10">
    <property type="entry name" value="PNP-oxidase-like"/>
    <property type="match status" value="1"/>
</dbReference>
<evidence type="ECO:0000259" key="2">
    <source>
        <dbReference type="Pfam" id="PF13883"/>
    </source>
</evidence>
<dbReference type="SUPFAM" id="SSF50475">
    <property type="entry name" value="FMN-binding split barrel"/>
    <property type="match status" value="1"/>
</dbReference>
<dbReference type="InterPro" id="IPR037119">
    <property type="entry name" value="Haem_oxidase_HugZ-like_sf"/>
</dbReference>
<dbReference type="EMBL" id="CABFWF030000001">
    <property type="protein sequence ID" value="CAD7024578.1"/>
    <property type="molecule type" value="Genomic_DNA"/>
</dbReference>
<dbReference type="Pfam" id="PF13883">
    <property type="entry name" value="CREG_beta-barrel"/>
    <property type="match status" value="1"/>
</dbReference>
<feature type="domain" description="CREG-like beta-barrel" evidence="2">
    <location>
        <begin position="27"/>
        <end position="171"/>
    </location>
</feature>
<dbReference type="PANTHER" id="PTHR13343">
    <property type="entry name" value="CREG1 PROTEIN"/>
    <property type="match status" value="1"/>
</dbReference>
<feature type="region of interest" description="Disordered" evidence="1">
    <location>
        <begin position="1"/>
        <end position="30"/>
    </location>
</feature>
<evidence type="ECO:0000313" key="4">
    <source>
        <dbReference type="Proteomes" id="UP000606921"/>
    </source>
</evidence>
<proteinExistence type="predicted"/>
<sequence length="267" mass="29044">MNDRPADKQTEGQTEGRTDRPSVLRETDEEARRLARTLVRGARQMALAVIDPDTGFPSVSRALAATDLDGTPVILASALSAHTKGLLADDRCSLLAGEPGKGDPLAHPRMTLQCRAVPVDRDGDLHQRLRERFLDRHPKAALYIDFPDFRFFRLVPQVASLNGGFGRAYALPGSDLILSDSLEVMKWRDLQARLREMPEAAAQIAARLSSAKSAKWRFGGVDPSGFDLIGGDIQLRQEFEAPISSPETAFDHISGMADSIGTSAVSP</sequence>
<comment type="caution">
    <text evidence="3">The sequence shown here is derived from an EMBL/GenBank/DDBJ whole genome shotgun (WGS) entry which is preliminary data.</text>
</comment>
<dbReference type="InterPro" id="IPR012349">
    <property type="entry name" value="Split_barrel_FMN-bd"/>
</dbReference>
<protein>
    <submittedName>
        <fullName evidence="3">Pyridoxamine 5'-phosphate oxidase</fullName>
    </submittedName>
</protein>
<dbReference type="Proteomes" id="UP000606921">
    <property type="component" value="Unassembled WGS sequence"/>
</dbReference>
<accession>A0ABN7JJ41</accession>
<dbReference type="PANTHER" id="PTHR13343:SF17">
    <property type="entry name" value="CELLULAR REPRESSOR OF E1A-STIMULATED GENES, ISOFORM A"/>
    <property type="match status" value="1"/>
</dbReference>
<gene>
    <name evidence="3" type="ORF">REJC140_00494</name>
</gene>
<dbReference type="InterPro" id="IPR055343">
    <property type="entry name" value="CREG_beta-barrel"/>
</dbReference>
<keyword evidence="4" id="KW-1185">Reference proteome</keyword>
<organism evidence="3 4">
    <name type="scientific">Pseudorhizobium endolithicum</name>
    <dbReference type="NCBI Taxonomy" id="1191678"/>
    <lineage>
        <taxon>Bacteria</taxon>
        <taxon>Pseudomonadati</taxon>
        <taxon>Pseudomonadota</taxon>
        <taxon>Alphaproteobacteria</taxon>
        <taxon>Hyphomicrobiales</taxon>
        <taxon>Rhizobiaceae</taxon>
        <taxon>Rhizobium/Agrobacterium group</taxon>
        <taxon>Pseudorhizobium</taxon>
    </lineage>
</organism>
<dbReference type="Gene3D" id="2.30.110.10">
    <property type="entry name" value="Electron Transport, Fmn-binding Protein, Chain A"/>
    <property type="match status" value="1"/>
</dbReference>
<evidence type="ECO:0000256" key="1">
    <source>
        <dbReference type="SAM" id="MobiDB-lite"/>
    </source>
</evidence>
<dbReference type="RefSeq" id="WP_142591295.1">
    <property type="nucleotide sequence ID" value="NZ_CABFWF030000001.1"/>
</dbReference>
<reference evidence="3 4" key="1">
    <citation type="submission" date="2020-11" db="EMBL/GenBank/DDBJ databases">
        <authorList>
            <person name="Lassalle F."/>
        </authorList>
    </citation>
    <scope>NUCLEOTIDE SEQUENCE [LARGE SCALE GENOMIC DNA]</scope>
    <source>
        <strain evidence="3 4">JC140</strain>
    </source>
</reference>
<name>A0ABN7JJ41_9HYPH</name>